<keyword evidence="3" id="KW-0804">Transcription</keyword>
<dbReference type="AlphaFoldDB" id="A0A8J2XK72"/>
<dbReference type="Gene3D" id="3.40.50.300">
    <property type="entry name" value="P-loop containing nucleotide triphosphate hydrolases"/>
    <property type="match status" value="1"/>
</dbReference>
<dbReference type="InterPro" id="IPR016032">
    <property type="entry name" value="Sig_transdc_resp-reg_C-effctor"/>
</dbReference>
<dbReference type="PRINTS" id="PR00038">
    <property type="entry name" value="HTHLUXR"/>
</dbReference>
<dbReference type="Pfam" id="PF00196">
    <property type="entry name" value="GerE"/>
    <property type="match status" value="1"/>
</dbReference>
<comment type="caution">
    <text evidence="6">The sequence shown here is derived from an EMBL/GenBank/DDBJ whole genome shotgun (WGS) entry which is preliminary data.</text>
</comment>
<keyword evidence="1" id="KW-0805">Transcription regulation</keyword>
<feature type="region of interest" description="Disordered" evidence="4">
    <location>
        <begin position="885"/>
        <end position="906"/>
    </location>
</feature>
<evidence type="ECO:0000256" key="4">
    <source>
        <dbReference type="SAM" id="MobiDB-lite"/>
    </source>
</evidence>
<dbReference type="GO" id="GO:0006355">
    <property type="term" value="P:regulation of DNA-templated transcription"/>
    <property type="evidence" value="ECO:0007669"/>
    <property type="project" value="InterPro"/>
</dbReference>
<evidence type="ECO:0000313" key="7">
    <source>
        <dbReference type="Proteomes" id="UP000616114"/>
    </source>
</evidence>
<dbReference type="Pfam" id="PF25873">
    <property type="entry name" value="WHD_MalT"/>
    <property type="match status" value="1"/>
</dbReference>
<accession>A0A8J2XK72</accession>
<dbReference type="EMBL" id="BMFY01000017">
    <property type="protein sequence ID" value="GGA25803.1"/>
    <property type="molecule type" value="Genomic_DNA"/>
</dbReference>
<evidence type="ECO:0000256" key="3">
    <source>
        <dbReference type="ARBA" id="ARBA00023163"/>
    </source>
</evidence>
<dbReference type="SMART" id="SM00421">
    <property type="entry name" value="HTH_LUXR"/>
    <property type="match status" value="1"/>
</dbReference>
<dbReference type="SUPFAM" id="SSF46894">
    <property type="entry name" value="C-terminal effector domain of the bipartite response regulators"/>
    <property type="match status" value="1"/>
</dbReference>
<reference evidence="6" key="1">
    <citation type="journal article" date="2014" name="Int. J. Syst. Evol. Microbiol.">
        <title>Complete genome sequence of Corynebacterium casei LMG S-19264T (=DSM 44701T), isolated from a smear-ripened cheese.</title>
        <authorList>
            <consortium name="US DOE Joint Genome Institute (JGI-PGF)"/>
            <person name="Walter F."/>
            <person name="Albersmeier A."/>
            <person name="Kalinowski J."/>
            <person name="Ruckert C."/>
        </authorList>
    </citation>
    <scope>NUCLEOTIDE SEQUENCE</scope>
    <source>
        <strain evidence="6">CGMCC 1.12785</strain>
    </source>
</reference>
<dbReference type="Proteomes" id="UP000616114">
    <property type="component" value="Unassembled WGS sequence"/>
</dbReference>
<sequence length="906" mass="97577">MRSNPEHPGGGLQHVPRVSSGLVTRRHLLERLDGPAPIVVLHAGSGTGKTTLLAQWAHQHASAAAGTVAWIAADEGTRTRTGYWMRVLGRLHSCGVIDDATLYREMAAIADEPEAIAATLTRLLAAAGRNLTLILDDFANPAGGSSWDAVCLDLIEIVRAVPAVRCIAAGRYPSLLERPGTAASLDIAVLSEPELELTEHEIRQMLAQHVPGLAPASLQQVAGHPAARRIASLRYAIDALGQALLARDDAGVDIDEVLIAAARQDILARISDPEVLDFVGATAHAPVLDAELAARLTGRHDAEALLTGIEHAGAGQWSHGGPDRAPVFRYSAHLRAAAAQDYARRHPARVRRIHFLIAQWLNDVRGERLAAFEHALRSGDLDYAARVLMRAYPMSAEDNAHVSRLLGSLPALTIHRHPLLALRYALVLNASAETQSRAAEFFTSAGLMSRLRPGALTPLERAIQQSLESAVQRLLGQHKRMRDLALSALPVLTQAVDDPERDEGLDAMTLVSITQCAMGLFYADEPEQSREAHLLAARFAEQLHWRHRRNEAYANLGMIHALAGNVRSARAALAAIDPGDWPETWHDSYTVTPERIARAWVLLSEGRPEEALEETRGILRHIDTIEHWELISSVRALAEVMAGRAQEASSRWEHITGQRRDRRTLPSTHRHIAVTEALLALARGAAPGNDRPGRSRRPAAVSALTALSAAAEGRSDEAVPLLAGAKVEARTPVDRMIAAVVAVRLALSGGIGLDATGPGLRLATIVESDQLRWPLALMPEADRAALLAALTDAGSTGAARILTEACAIVPPMLPDEAPRHPAPPALTSREREVLLVLIETDKRSEIAARLFVSVNTVKAHLRSLYAKLGASSREEALTRALHYGLLRPPSSGHGEDAPEPPRSSLG</sequence>
<dbReference type="CDD" id="cd06170">
    <property type="entry name" value="LuxR_C_like"/>
    <property type="match status" value="1"/>
</dbReference>
<dbReference type="PANTHER" id="PTHR44688">
    <property type="entry name" value="DNA-BINDING TRANSCRIPTIONAL ACTIVATOR DEVR_DOSR"/>
    <property type="match status" value="1"/>
</dbReference>
<dbReference type="InterPro" id="IPR000792">
    <property type="entry name" value="Tscrpt_reg_LuxR_C"/>
</dbReference>
<evidence type="ECO:0000259" key="5">
    <source>
        <dbReference type="PROSITE" id="PS50043"/>
    </source>
</evidence>
<organism evidence="6 7">
    <name type="scientific">Sediminivirga luteola</name>
    <dbReference type="NCBI Taxonomy" id="1774748"/>
    <lineage>
        <taxon>Bacteria</taxon>
        <taxon>Bacillati</taxon>
        <taxon>Actinomycetota</taxon>
        <taxon>Actinomycetes</taxon>
        <taxon>Micrococcales</taxon>
        <taxon>Brevibacteriaceae</taxon>
        <taxon>Sediminivirga</taxon>
    </lineage>
</organism>
<keyword evidence="7" id="KW-1185">Reference proteome</keyword>
<dbReference type="RefSeq" id="WP_188551808.1">
    <property type="nucleotide sequence ID" value="NZ_BMFY01000017.1"/>
</dbReference>
<dbReference type="Gene3D" id="1.10.10.10">
    <property type="entry name" value="Winged helix-like DNA-binding domain superfamily/Winged helix DNA-binding domain"/>
    <property type="match status" value="1"/>
</dbReference>
<dbReference type="GO" id="GO:0003677">
    <property type="term" value="F:DNA binding"/>
    <property type="evidence" value="ECO:0007669"/>
    <property type="project" value="UniProtKB-KW"/>
</dbReference>
<gene>
    <name evidence="6" type="ORF">GCM10011333_30940</name>
</gene>
<evidence type="ECO:0000256" key="2">
    <source>
        <dbReference type="ARBA" id="ARBA00023125"/>
    </source>
</evidence>
<dbReference type="InterPro" id="IPR036388">
    <property type="entry name" value="WH-like_DNA-bd_sf"/>
</dbReference>
<reference evidence="6" key="2">
    <citation type="submission" date="2020-09" db="EMBL/GenBank/DDBJ databases">
        <authorList>
            <person name="Sun Q."/>
            <person name="Zhou Y."/>
        </authorList>
    </citation>
    <scope>NUCLEOTIDE SEQUENCE</scope>
    <source>
        <strain evidence="6">CGMCC 1.12785</strain>
    </source>
</reference>
<dbReference type="InterPro" id="IPR027417">
    <property type="entry name" value="P-loop_NTPase"/>
</dbReference>
<proteinExistence type="predicted"/>
<protein>
    <submittedName>
        <fullName evidence="6">LuxR family transcriptional regulator</fullName>
    </submittedName>
</protein>
<dbReference type="InterPro" id="IPR059106">
    <property type="entry name" value="WHD_MalT"/>
</dbReference>
<dbReference type="PANTHER" id="PTHR44688:SF16">
    <property type="entry name" value="DNA-BINDING TRANSCRIPTIONAL ACTIVATOR DEVR_DOSR"/>
    <property type="match status" value="1"/>
</dbReference>
<evidence type="ECO:0000313" key="6">
    <source>
        <dbReference type="EMBL" id="GGA25803.1"/>
    </source>
</evidence>
<name>A0A8J2XK72_9MICO</name>
<keyword evidence="2" id="KW-0238">DNA-binding</keyword>
<feature type="domain" description="HTH luxR-type" evidence="5">
    <location>
        <begin position="819"/>
        <end position="884"/>
    </location>
</feature>
<dbReference type="PROSITE" id="PS50043">
    <property type="entry name" value="HTH_LUXR_2"/>
    <property type="match status" value="1"/>
</dbReference>
<evidence type="ECO:0000256" key="1">
    <source>
        <dbReference type="ARBA" id="ARBA00023015"/>
    </source>
</evidence>
<dbReference type="SUPFAM" id="SSF52540">
    <property type="entry name" value="P-loop containing nucleoside triphosphate hydrolases"/>
    <property type="match status" value="1"/>
</dbReference>